<evidence type="ECO:0008006" key="2">
    <source>
        <dbReference type="Google" id="ProtNLM"/>
    </source>
</evidence>
<proteinExistence type="predicted"/>
<dbReference type="EMBL" id="JACGWN010000004">
    <property type="protein sequence ID" value="KAL0451245.1"/>
    <property type="molecule type" value="Genomic_DNA"/>
</dbReference>
<dbReference type="PANTHER" id="PTHR48475:SF1">
    <property type="entry name" value="RNASE H TYPE-1 DOMAIN-CONTAINING PROTEIN"/>
    <property type="match status" value="1"/>
</dbReference>
<dbReference type="PANTHER" id="PTHR48475">
    <property type="entry name" value="RIBONUCLEASE H"/>
    <property type="match status" value="1"/>
</dbReference>
<reference evidence="1" key="2">
    <citation type="journal article" date="2024" name="Plant">
        <title>Genomic evolution and insights into agronomic trait innovations of Sesamum species.</title>
        <authorList>
            <person name="Miao H."/>
            <person name="Wang L."/>
            <person name="Qu L."/>
            <person name="Liu H."/>
            <person name="Sun Y."/>
            <person name="Le M."/>
            <person name="Wang Q."/>
            <person name="Wei S."/>
            <person name="Zheng Y."/>
            <person name="Lin W."/>
            <person name="Duan Y."/>
            <person name="Cao H."/>
            <person name="Xiong S."/>
            <person name="Wang X."/>
            <person name="Wei L."/>
            <person name="Li C."/>
            <person name="Ma Q."/>
            <person name="Ju M."/>
            <person name="Zhao R."/>
            <person name="Li G."/>
            <person name="Mu C."/>
            <person name="Tian Q."/>
            <person name="Mei H."/>
            <person name="Zhang T."/>
            <person name="Gao T."/>
            <person name="Zhang H."/>
        </authorList>
    </citation>
    <scope>NUCLEOTIDE SEQUENCE</scope>
    <source>
        <strain evidence="1">KEN1</strain>
    </source>
</reference>
<comment type="caution">
    <text evidence="1">The sequence shown here is derived from an EMBL/GenBank/DDBJ whole genome shotgun (WGS) entry which is preliminary data.</text>
</comment>
<reference evidence="1" key="1">
    <citation type="submission" date="2020-06" db="EMBL/GenBank/DDBJ databases">
        <authorList>
            <person name="Li T."/>
            <person name="Hu X."/>
            <person name="Zhang T."/>
            <person name="Song X."/>
            <person name="Zhang H."/>
            <person name="Dai N."/>
            <person name="Sheng W."/>
            <person name="Hou X."/>
            <person name="Wei L."/>
        </authorList>
    </citation>
    <scope>NUCLEOTIDE SEQUENCE</scope>
    <source>
        <strain evidence="1">KEN1</strain>
        <tissue evidence="1">Leaf</tissue>
    </source>
</reference>
<protein>
    <recommendedName>
        <fullName evidence="2">Reverse transcriptase/retrotransposon-derived protein RNase H-like domain-containing protein</fullName>
    </recommendedName>
</protein>
<organism evidence="1">
    <name type="scientific">Sesamum latifolium</name>
    <dbReference type="NCBI Taxonomy" id="2727402"/>
    <lineage>
        <taxon>Eukaryota</taxon>
        <taxon>Viridiplantae</taxon>
        <taxon>Streptophyta</taxon>
        <taxon>Embryophyta</taxon>
        <taxon>Tracheophyta</taxon>
        <taxon>Spermatophyta</taxon>
        <taxon>Magnoliopsida</taxon>
        <taxon>eudicotyledons</taxon>
        <taxon>Gunneridae</taxon>
        <taxon>Pentapetalae</taxon>
        <taxon>asterids</taxon>
        <taxon>lamiids</taxon>
        <taxon>Lamiales</taxon>
        <taxon>Pedaliaceae</taxon>
        <taxon>Sesamum</taxon>
    </lineage>
</organism>
<name>A0AAW2XH93_9LAMI</name>
<dbReference type="InterPro" id="IPR043502">
    <property type="entry name" value="DNA/RNA_pol_sf"/>
</dbReference>
<dbReference type="AlphaFoldDB" id="A0AAW2XH93"/>
<dbReference type="SUPFAM" id="SSF56672">
    <property type="entry name" value="DNA/RNA polymerases"/>
    <property type="match status" value="1"/>
</dbReference>
<gene>
    <name evidence="1" type="ORF">Slati_1102600</name>
</gene>
<evidence type="ECO:0000313" key="1">
    <source>
        <dbReference type="EMBL" id="KAL0451245.1"/>
    </source>
</evidence>
<dbReference type="Gene3D" id="3.30.70.270">
    <property type="match status" value="1"/>
</dbReference>
<sequence length="125" mass="14656">MKEQKTIREVQRLMGNVAAVNRFISRSIDRGLPFFNALENVKNFQRKEECGEAFENLKSYLAKPPLQVKPQDGERLYVYLALSQSAMSAVLTREKEEIHSSIYYTIMYCKEKKHDTSPWTNSYWP</sequence>
<dbReference type="InterPro" id="IPR043128">
    <property type="entry name" value="Rev_trsase/Diguanyl_cyclase"/>
</dbReference>
<accession>A0AAW2XH93</accession>